<organism evidence="5">
    <name type="scientific">Compsopogon caeruleus</name>
    <dbReference type="NCBI Taxonomy" id="31354"/>
    <lineage>
        <taxon>Eukaryota</taxon>
        <taxon>Rhodophyta</taxon>
        <taxon>Compsopogonophyceae</taxon>
        <taxon>Compsopogonales</taxon>
        <taxon>Compsopogonaceae</taxon>
        <taxon>Compsopogon</taxon>
    </lineage>
</organism>
<keyword evidence="2" id="KW-0539">Nucleus</keyword>
<dbReference type="EMBL" id="HBGH01013439">
    <property type="protein sequence ID" value="CAD9235468.1"/>
    <property type="molecule type" value="Transcribed_RNA"/>
</dbReference>
<dbReference type="NCBIfam" id="TIGR01053">
    <property type="entry name" value="LSD1"/>
    <property type="match status" value="2"/>
</dbReference>
<evidence type="ECO:0000259" key="4">
    <source>
        <dbReference type="Pfam" id="PF06943"/>
    </source>
</evidence>
<gene>
    <name evidence="5" type="ORF">CCAE0312_LOCUS7559</name>
</gene>
<feature type="region of interest" description="Disordered" evidence="3">
    <location>
        <begin position="152"/>
        <end position="205"/>
    </location>
</feature>
<dbReference type="InterPro" id="IPR005735">
    <property type="entry name" value="Znf_LSD1"/>
</dbReference>
<feature type="domain" description="Zinc finger LSD1-type" evidence="4">
    <location>
        <begin position="65"/>
        <end position="89"/>
    </location>
</feature>
<dbReference type="GO" id="GO:0005634">
    <property type="term" value="C:nucleus"/>
    <property type="evidence" value="ECO:0007669"/>
    <property type="project" value="UniProtKB-SubCell"/>
</dbReference>
<evidence type="ECO:0000256" key="1">
    <source>
        <dbReference type="ARBA" id="ARBA00004123"/>
    </source>
</evidence>
<evidence type="ECO:0000313" key="5">
    <source>
        <dbReference type="EMBL" id="CAD9235468.1"/>
    </source>
</evidence>
<name>A0A7S1TG09_9RHOD</name>
<proteinExistence type="predicted"/>
<dbReference type="PANTHER" id="PTHR31747">
    <property type="entry name" value="PROTEIN LSD1"/>
    <property type="match status" value="1"/>
</dbReference>
<dbReference type="InterPro" id="IPR040319">
    <property type="entry name" value="LSD1-like"/>
</dbReference>
<feature type="domain" description="Zinc finger LSD1-type" evidence="4">
    <location>
        <begin position="24"/>
        <end position="45"/>
    </location>
</feature>
<protein>
    <recommendedName>
        <fullName evidence="4">Zinc finger LSD1-type domain-containing protein</fullName>
    </recommendedName>
</protein>
<evidence type="ECO:0000256" key="2">
    <source>
        <dbReference type="ARBA" id="ARBA00023242"/>
    </source>
</evidence>
<dbReference type="Pfam" id="PF06943">
    <property type="entry name" value="zf-LSD1"/>
    <property type="match status" value="2"/>
</dbReference>
<comment type="subcellular location">
    <subcellularLocation>
        <location evidence="1">Nucleus</location>
    </subcellularLocation>
</comment>
<dbReference type="PANTHER" id="PTHR31747:SF3">
    <property type="entry name" value="PROTEIN LSD1"/>
    <property type="match status" value="1"/>
</dbReference>
<reference evidence="5" key="1">
    <citation type="submission" date="2021-01" db="EMBL/GenBank/DDBJ databases">
        <authorList>
            <person name="Corre E."/>
            <person name="Pelletier E."/>
            <person name="Niang G."/>
            <person name="Scheremetjew M."/>
            <person name="Finn R."/>
            <person name="Kale V."/>
            <person name="Holt S."/>
            <person name="Cochrane G."/>
            <person name="Meng A."/>
            <person name="Brown T."/>
            <person name="Cohen L."/>
        </authorList>
    </citation>
    <scope>NUCLEOTIDE SEQUENCE</scope>
    <source>
        <strain evidence="5">SAG 36.94</strain>
    </source>
</reference>
<dbReference type="AlphaFoldDB" id="A0A7S1TG09"/>
<sequence>MDPWFARGHASSSELDPFQGQAQCSVCRRLLQFPPGSAMVQCPICFSLLCLRARGFSDTCGQRLCSGCSRTMLFPIGASTVQCSSCGTISTVAPPQHLTCRSCGLYLVCSAESTSLVLCVACNSLGEVRERQIPTAMAQPVVDEERTLVTVGSGLERVGSPPEMASTVTQSGGRDGRAGGDQAMSDPERPTDGSPNTTSRRTTSL</sequence>
<evidence type="ECO:0000256" key="3">
    <source>
        <dbReference type="SAM" id="MobiDB-lite"/>
    </source>
</evidence>
<feature type="compositionally biased region" description="Polar residues" evidence="3">
    <location>
        <begin position="193"/>
        <end position="205"/>
    </location>
</feature>
<accession>A0A7S1TG09</accession>